<feature type="domain" description="Cysteine-rich CPCC" evidence="1">
    <location>
        <begin position="1"/>
        <end position="53"/>
    </location>
</feature>
<accession>A0A511J6R7</accession>
<evidence type="ECO:0000259" key="1">
    <source>
        <dbReference type="Pfam" id="PF14206"/>
    </source>
</evidence>
<name>A0A511J6R7_9CELL</name>
<dbReference type="EMBL" id="BJWG01000001">
    <property type="protein sequence ID" value="GEL93379.1"/>
    <property type="molecule type" value="Genomic_DNA"/>
</dbReference>
<reference evidence="2 3" key="1">
    <citation type="submission" date="2019-07" db="EMBL/GenBank/DDBJ databases">
        <title>Whole genome shotgun sequence of Cellulomonas composti NBRC 100758.</title>
        <authorList>
            <person name="Hosoyama A."/>
            <person name="Uohara A."/>
            <person name="Ohji S."/>
            <person name="Ichikawa N."/>
        </authorList>
    </citation>
    <scope>NUCLEOTIDE SEQUENCE [LARGE SCALE GENOMIC DNA]</scope>
    <source>
        <strain evidence="2 3">NBRC 100758</strain>
    </source>
</reference>
<comment type="caution">
    <text evidence="2">The sequence shown here is derived from an EMBL/GenBank/DDBJ whole genome shotgun (WGS) entry which is preliminary data.</text>
</comment>
<keyword evidence="3" id="KW-1185">Reference proteome</keyword>
<evidence type="ECO:0000313" key="2">
    <source>
        <dbReference type="EMBL" id="GEL93379.1"/>
    </source>
</evidence>
<evidence type="ECO:0000313" key="3">
    <source>
        <dbReference type="Proteomes" id="UP000321720"/>
    </source>
</evidence>
<gene>
    <name evidence="2" type="ORF">CCO02nite_00370</name>
</gene>
<dbReference type="InterPro" id="IPR025983">
    <property type="entry name" value="Cys_rich_CPCC"/>
</dbReference>
<protein>
    <recommendedName>
        <fullName evidence="1">Cysteine-rich CPCC domain-containing protein</fullName>
    </recommendedName>
</protein>
<proteinExistence type="predicted"/>
<organism evidence="2 3">
    <name type="scientific">Cellulomonas composti</name>
    <dbReference type="NCBI Taxonomy" id="266130"/>
    <lineage>
        <taxon>Bacteria</taxon>
        <taxon>Bacillati</taxon>
        <taxon>Actinomycetota</taxon>
        <taxon>Actinomycetes</taxon>
        <taxon>Micrococcales</taxon>
        <taxon>Cellulomonadaceae</taxon>
        <taxon>Cellulomonas</taxon>
    </lineage>
</organism>
<sequence length="97" mass="11394">MCFWEDDAVQLRWPDWYGGANTPSLIEAQRTFAEVGAMESRFIGHVRAADESEPLDEGWRPIDLAVDEFEVRGVQEAPWPSDHTTLYWWRPTFWRHA</sequence>
<dbReference type="Pfam" id="PF14206">
    <property type="entry name" value="Cys_rich_CPCC"/>
    <property type="match status" value="1"/>
</dbReference>
<dbReference type="Proteomes" id="UP000321720">
    <property type="component" value="Unassembled WGS sequence"/>
</dbReference>
<dbReference type="AlphaFoldDB" id="A0A511J6R7"/>